<dbReference type="PROSITE" id="PS50405">
    <property type="entry name" value="GST_CTER"/>
    <property type="match status" value="1"/>
</dbReference>
<dbReference type="STRING" id="7574.A0A2R2MJ29"/>
<dbReference type="InterPro" id="IPR036282">
    <property type="entry name" value="Glutathione-S-Trfase_C_sf"/>
</dbReference>
<gene>
    <name evidence="6" type="primary">LOC112041316</name>
</gene>
<dbReference type="InterPro" id="IPR010987">
    <property type="entry name" value="Glutathione-S-Trfase_C-like"/>
</dbReference>
<protein>
    <submittedName>
        <fullName evidence="6">Glutathione S-transferase 1-like</fullName>
    </submittedName>
</protein>
<dbReference type="GO" id="GO:0005737">
    <property type="term" value="C:cytoplasm"/>
    <property type="evidence" value="ECO:0007669"/>
    <property type="project" value="UniProtKB-SubCell"/>
</dbReference>
<dbReference type="SFLD" id="SFLDG00358">
    <property type="entry name" value="Main_(cytGST)"/>
    <property type="match status" value="1"/>
</dbReference>
<dbReference type="GO" id="GO:0006749">
    <property type="term" value="P:glutathione metabolic process"/>
    <property type="evidence" value="ECO:0007669"/>
    <property type="project" value="TreeGrafter"/>
</dbReference>
<dbReference type="KEGG" id="lak:112041316"/>
<dbReference type="RefSeq" id="XP_023930082.1">
    <property type="nucleotide sequence ID" value="XM_024074314.1"/>
</dbReference>
<dbReference type="Gene3D" id="3.40.30.10">
    <property type="entry name" value="Glutaredoxin"/>
    <property type="match status" value="1"/>
</dbReference>
<dbReference type="InterPro" id="IPR036249">
    <property type="entry name" value="Thioredoxin-like_sf"/>
</dbReference>
<dbReference type="OrthoDB" id="6094707at2759"/>
<proteinExistence type="predicted"/>
<keyword evidence="2" id="KW-0963">Cytoplasm</keyword>
<dbReference type="Pfam" id="PF13417">
    <property type="entry name" value="GST_N_3"/>
    <property type="match status" value="1"/>
</dbReference>
<dbReference type="GO" id="GO:0004364">
    <property type="term" value="F:glutathione transferase activity"/>
    <property type="evidence" value="ECO:0007669"/>
    <property type="project" value="TreeGrafter"/>
</dbReference>
<dbReference type="SUPFAM" id="SSF47616">
    <property type="entry name" value="GST C-terminal domain-like"/>
    <property type="match status" value="1"/>
</dbReference>
<dbReference type="PANTHER" id="PTHR43917:SF8">
    <property type="entry name" value="GH16740P-RELATED"/>
    <property type="match status" value="1"/>
</dbReference>
<evidence type="ECO:0000256" key="1">
    <source>
        <dbReference type="ARBA" id="ARBA00004496"/>
    </source>
</evidence>
<comment type="subcellular location">
    <subcellularLocation>
        <location evidence="1">Cytoplasm</location>
    </subcellularLocation>
</comment>
<dbReference type="PANTHER" id="PTHR43917">
    <property type="match status" value="1"/>
</dbReference>
<evidence type="ECO:0000259" key="3">
    <source>
        <dbReference type="PROSITE" id="PS50404"/>
    </source>
</evidence>
<dbReference type="Gene3D" id="1.20.1050.10">
    <property type="match status" value="1"/>
</dbReference>
<dbReference type="SUPFAM" id="SSF52833">
    <property type="entry name" value="Thioredoxin-like"/>
    <property type="match status" value="1"/>
</dbReference>
<dbReference type="InterPro" id="IPR004045">
    <property type="entry name" value="Glutathione_S-Trfase_N"/>
</dbReference>
<reference evidence="6" key="2">
    <citation type="submission" date="2025-08" db="UniProtKB">
        <authorList>
            <consortium name="RefSeq"/>
        </authorList>
    </citation>
    <scope>IDENTIFICATION</scope>
</reference>
<sequence>MSGRRASIQPPDLKSLGQVAHGGRLLLFISKKSATSRLAWLYLLQNKLNFDLINVDESGEHLRQLQLANPHETVPCLVDGDTVVYECPAIIQYLAEEYTDKQGMGSTLSEQIQAMSTMHWAHNTLQRCVITNYVYVMMKNSELSDPEAAMALTQTAKTDIRQHLQTLDTHYLGKSKFLFGNDCLFVDCFVAMLLTTLDLVSFDFKPFPRVKQWMTNVKQLYEDNWEEVCETHNMQVMQRGSRRASLM</sequence>
<reference evidence="6" key="1">
    <citation type="journal article" date="2015" name="Nat. Commun.">
        <title>The Lingula genome provides insights into brachiopod evolution and the origin of phosphate biomineralization.</title>
        <authorList>
            <person name="Luo Y.J."/>
            <person name="Takeuchi T."/>
            <person name="Koyanagi R."/>
            <person name="Yamada L."/>
            <person name="Kanda M."/>
            <person name="Khalturina M."/>
            <person name="Fujie M."/>
            <person name="Yamasaki S.I."/>
            <person name="Endo K."/>
            <person name="Satoh N."/>
        </authorList>
    </citation>
    <scope>NUCLEOTIDE SEQUENCE</scope>
</reference>
<dbReference type="InParanoid" id="A0A2R2MJ29"/>
<accession>A0A2R2MJ29</accession>
<organism evidence="5 6">
    <name type="scientific">Lingula anatina</name>
    <name type="common">Brachiopod</name>
    <name type="synonym">Lingula unguis</name>
    <dbReference type="NCBI Taxonomy" id="7574"/>
    <lineage>
        <taxon>Eukaryota</taxon>
        <taxon>Metazoa</taxon>
        <taxon>Spiralia</taxon>
        <taxon>Lophotrochozoa</taxon>
        <taxon>Brachiopoda</taxon>
        <taxon>Linguliformea</taxon>
        <taxon>Lingulata</taxon>
        <taxon>Lingulida</taxon>
        <taxon>Linguloidea</taxon>
        <taxon>Lingulidae</taxon>
        <taxon>Lingula</taxon>
    </lineage>
</organism>
<name>A0A2R2MJ29_LINAN</name>
<feature type="domain" description="GST C-terminal" evidence="4">
    <location>
        <begin position="107"/>
        <end position="236"/>
    </location>
</feature>
<dbReference type="GeneID" id="112041316"/>
<dbReference type="Proteomes" id="UP000085678">
    <property type="component" value="Unplaced"/>
</dbReference>
<feature type="domain" description="GST N-terminal" evidence="3">
    <location>
        <begin position="23"/>
        <end position="102"/>
    </location>
</feature>
<dbReference type="OMA" id="SCRIVWL"/>
<evidence type="ECO:0000256" key="2">
    <source>
        <dbReference type="ARBA" id="ARBA00022490"/>
    </source>
</evidence>
<dbReference type="AlphaFoldDB" id="A0A2R2MJ29"/>
<evidence type="ECO:0000313" key="6">
    <source>
        <dbReference type="RefSeq" id="XP_023930082.1"/>
    </source>
</evidence>
<dbReference type="SFLD" id="SFLDS00019">
    <property type="entry name" value="Glutathione_Transferase_(cytos"/>
    <property type="match status" value="1"/>
</dbReference>
<keyword evidence="5" id="KW-1185">Reference proteome</keyword>
<dbReference type="CDD" id="cd00570">
    <property type="entry name" value="GST_N_family"/>
    <property type="match status" value="1"/>
</dbReference>
<dbReference type="InterPro" id="IPR051369">
    <property type="entry name" value="GST_Theta"/>
</dbReference>
<dbReference type="InterPro" id="IPR040079">
    <property type="entry name" value="Glutathione_S-Trfase"/>
</dbReference>
<dbReference type="PROSITE" id="PS50404">
    <property type="entry name" value="GST_NTER"/>
    <property type="match status" value="1"/>
</dbReference>
<evidence type="ECO:0000313" key="5">
    <source>
        <dbReference type="Proteomes" id="UP000085678"/>
    </source>
</evidence>
<evidence type="ECO:0000259" key="4">
    <source>
        <dbReference type="PROSITE" id="PS50405"/>
    </source>
</evidence>